<keyword evidence="4" id="KW-1185">Reference proteome</keyword>
<dbReference type="Gene3D" id="3.30.70.330">
    <property type="match status" value="1"/>
</dbReference>
<proteinExistence type="predicted"/>
<dbReference type="AlphaFoldDB" id="A0A7M2RLL7"/>
<dbReference type="InterPro" id="IPR012677">
    <property type="entry name" value="Nucleotide-bd_a/b_plait_sf"/>
</dbReference>
<dbReference type="CDD" id="cd00165">
    <property type="entry name" value="S4"/>
    <property type="match status" value="1"/>
</dbReference>
<name>A0A7M2RLL7_9FIRM</name>
<dbReference type="Proteomes" id="UP000593601">
    <property type="component" value="Chromosome"/>
</dbReference>
<protein>
    <submittedName>
        <fullName evidence="3">RNA-binding protein</fullName>
    </submittedName>
</protein>
<feature type="domain" description="RNA-binding S4" evidence="2">
    <location>
        <begin position="174"/>
        <end position="235"/>
    </location>
</feature>
<dbReference type="KEGG" id="bliq:INP51_07240"/>
<dbReference type="PROSITE" id="PS50889">
    <property type="entry name" value="S4"/>
    <property type="match status" value="1"/>
</dbReference>
<gene>
    <name evidence="3" type="ORF">INP51_07240</name>
</gene>
<dbReference type="EMBL" id="CP063304">
    <property type="protein sequence ID" value="QOV20971.1"/>
    <property type="molecule type" value="Genomic_DNA"/>
</dbReference>
<evidence type="ECO:0000313" key="3">
    <source>
        <dbReference type="EMBL" id="QOV20971.1"/>
    </source>
</evidence>
<organism evidence="3 4">
    <name type="scientific">Blautia liquoris</name>
    <dbReference type="NCBI Taxonomy" id="2779518"/>
    <lineage>
        <taxon>Bacteria</taxon>
        <taxon>Bacillati</taxon>
        <taxon>Bacillota</taxon>
        <taxon>Clostridia</taxon>
        <taxon>Lachnospirales</taxon>
        <taxon>Lachnospiraceae</taxon>
        <taxon>Blautia</taxon>
    </lineage>
</organism>
<dbReference type="Gene3D" id="3.30.1370.160">
    <property type="match status" value="1"/>
</dbReference>
<evidence type="ECO:0000313" key="4">
    <source>
        <dbReference type="Proteomes" id="UP000593601"/>
    </source>
</evidence>
<dbReference type="InterPro" id="IPR040591">
    <property type="entry name" value="RqcP2_RBD"/>
</dbReference>
<dbReference type="Pfam" id="PF17774">
    <property type="entry name" value="YlmH_RBD"/>
    <property type="match status" value="1"/>
</dbReference>
<evidence type="ECO:0000259" key="2">
    <source>
        <dbReference type="SMART" id="SM00363"/>
    </source>
</evidence>
<dbReference type="SMART" id="SM00363">
    <property type="entry name" value="S4"/>
    <property type="match status" value="1"/>
</dbReference>
<keyword evidence="1" id="KW-0694">RNA-binding</keyword>
<accession>A0A7M2RLL7</accession>
<dbReference type="InterPro" id="IPR002942">
    <property type="entry name" value="S4_RNA-bd"/>
</dbReference>
<evidence type="ECO:0000256" key="1">
    <source>
        <dbReference type="PROSITE-ProRule" id="PRU00182"/>
    </source>
</evidence>
<reference evidence="3 4" key="1">
    <citation type="submission" date="2020-10" db="EMBL/GenBank/DDBJ databases">
        <title>Blautia liquoris sp.nov., isolated from the mud in a fermentation cellar used for the production of Chinese strong-flavoured liquor.</title>
        <authorList>
            <person name="Lu L."/>
        </authorList>
    </citation>
    <scope>NUCLEOTIDE SEQUENCE [LARGE SCALE GENOMIC DNA]</scope>
    <source>
        <strain evidence="3 4">LZLJ-3</strain>
    </source>
</reference>
<dbReference type="Gene3D" id="3.10.290.10">
    <property type="entry name" value="RNA-binding S4 domain"/>
    <property type="match status" value="1"/>
</dbReference>
<dbReference type="SUPFAM" id="SSF55174">
    <property type="entry name" value="Alpha-L RNA-binding motif"/>
    <property type="match status" value="1"/>
</dbReference>
<dbReference type="InterPro" id="IPR036986">
    <property type="entry name" value="S4_RNA-bd_sf"/>
</dbReference>
<dbReference type="GO" id="GO:0003723">
    <property type="term" value="F:RNA binding"/>
    <property type="evidence" value="ECO:0007669"/>
    <property type="project" value="UniProtKB-KW"/>
</dbReference>
<sequence>MDKGLQIKKRLEELADTAYQRSIVTFTEFMDLEEQHMLHSVNWRDYGVTASLFGGYDMAERQMAAFLPDALVFEWKYPFVCVKIFPESIKFSETIGHRDFLGAILNLGITRNRLGDLIVRDNCGYVFAEEKIAHFLCSELTRVKHTLVTAEICESVTSFPGPDEKEIKGSVASLRLDSMIALVFGGSRTSIVPYIENGKVFVNGKMIVSNGNLLKNNDIVSVRGLGKFRFGQVLHHTKKGRNLVVVYRYQ</sequence>